<dbReference type="RefSeq" id="WP_266349969.1">
    <property type="nucleotide sequence ID" value="NZ_JAPKNG010000005.1"/>
</dbReference>
<evidence type="ECO:0000313" key="2">
    <source>
        <dbReference type="Proteomes" id="UP001241603"/>
    </source>
</evidence>
<organism evidence="1 2">
    <name type="scientific">Kaistia dalseonensis</name>
    <dbReference type="NCBI Taxonomy" id="410840"/>
    <lineage>
        <taxon>Bacteria</taxon>
        <taxon>Pseudomonadati</taxon>
        <taxon>Pseudomonadota</taxon>
        <taxon>Alphaproteobacteria</taxon>
        <taxon>Hyphomicrobiales</taxon>
        <taxon>Kaistiaceae</taxon>
        <taxon>Kaistia</taxon>
    </lineage>
</organism>
<accession>A0ABU0H9V5</accession>
<dbReference type="EMBL" id="JAUSVO010000005">
    <property type="protein sequence ID" value="MDQ0439065.1"/>
    <property type="molecule type" value="Genomic_DNA"/>
</dbReference>
<dbReference type="Proteomes" id="UP001241603">
    <property type="component" value="Unassembled WGS sequence"/>
</dbReference>
<gene>
    <name evidence="1" type="ORF">QO014_003466</name>
</gene>
<sequence>MATQTELQSRLQAIETAIASGTRRVSYDGKSVEYASLAEMRSIRDELRRELGIAVPSRRRVARYSGGY</sequence>
<keyword evidence="2" id="KW-1185">Reference proteome</keyword>
<evidence type="ECO:0008006" key="3">
    <source>
        <dbReference type="Google" id="ProtNLM"/>
    </source>
</evidence>
<proteinExistence type="predicted"/>
<dbReference type="NCBIfam" id="NF047331">
    <property type="entry name" value="phage_HTJ"/>
    <property type="match status" value="1"/>
</dbReference>
<protein>
    <recommendedName>
        <fullName evidence="3">Phage tail protein</fullName>
    </recommendedName>
</protein>
<comment type="caution">
    <text evidence="1">The sequence shown here is derived from an EMBL/GenBank/DDBJ whole genome shotgun (WGS) entry which is preliminary data.</text>
</comment>
<reference evidence="1 2" key="1">
    <citation type="submission" date="2023-07" db="EMBL/GenBank/DDBJ databases">
        <title>Genomic Encyclopedia of Type Strains, Phase IV (KMG-IV): sequencing the most valuable type-strain genomes for metagenomic binning, comparative biology and taxonomic classification.</title>
        <authorList>
            <person name="Goeker M."/>
        </authorList>
    </citation>
    <scope>NUCLEOTIDE SEQUENCE [LARGE SCALE GENOMIC DNA]</scope>
    <source>
        <strain evidence="1 2">B6-8</strain>
    </source>
</reference>
<evidence type="ECO:0000313" key="1">
    <source>
        <dbReference type="EMBL" id="MDQ0439065.1"/>
    </source>
</evidence>
<name>A0ABU0H9V5_9HYPH</name>